<dbReference type="STRING" id="69960.SAMN05421720_11564"/>
<dbReference type="CDD" id="cd00761">
    <property type="entry name" value="Glyco_tranf_GTA_type"/>
    <property type="match status" value="1"/>
</dbReference>
<dbReference type="PANTHER" id="PTHR43685">
    <property type="entry name" value="GLYCOSYLTRANSFERASE"/>
    <property type="match status" value="1"/>
</dbReference>
<dbReference type="EMBL" id="FNAP01000015">
    <property type="protein sequence ID" value="SDE90725.1"/>
    <property type="molecule type" value="Genomic_DNA"/>
</dbReference>
<gene>
    <name evidence="2" type="ORF">SAMN05421720_11564</name>
</gene>
<proteinExistence type="predicted"/>
<protein>
    <submittedName>
        <fullName evidence="2">Glycosyltransferase involved in cell wall bisynthesis</fullName>
    </submittedName>
</protein>
<dbReference type="Proteomes" id="UP000199412">
    <property type="component" value="Unassembled WGS sequence"/>
</dbReference>
<dbReference type="GO" id="GO:0016740">
    <property type="term" value="F:transferase activity"/>
    <property type="evidence" value="ECO:0007669"/>
    <property type="project" value="UniProtKB-KW"/>
</dbReference>
<organism evidence="2 3">
    <name type="scientific">Rhodospira trueperi</name>
    <dbReference type="NCBI Taxonomy" id="69960"/>
    <lineage>
        <taxon>Bacteria</taxon>
        <taxon>Pseudomonadati</taxon>
        <taxon>Pseudomonadota</taxon>
        <taxon>Alphaproteobacteria</taxon>
        <taxon>Rhodospirillales</taxon>
        <taxon>Rhodospirillaceae</taxon>
        <taxon>Rhodospira</taxon>
    </lineage>
</organism>
<dbReference type="OrthoDB" id="6383742at2"/>
<keyword evidence="2" id="KW-0808">Transferase</keyword>
<dbReference type="InterPro" id="IPR050834">
    <property type="entry name" value="Glycosyltransf_2"/>
</dbReference>
<accession>A0A1G7GRE8</accession>
<dbReference type="RefSeq" id="WP_092787771.1">
    <property type="nucleotide sequence ID" value="NZ_FNAP01000015.1"/>
</dbReference>
<keyword evidence="3" id="KW-1185">Reference proteome</keyword>
<evidence type="ECO:0000259" key="1">
    <source>
        <dbReference type="Pfam" id="PF00535"/>
    </source>
</evidence>
<dbReference type="AlphaFoldDB" id="A0A1G7GRE8"/>
<feature type="domain" description="Glycosyltransferase 2-like" evidence="1">
    <location>
        <begin position="3"/>
        <end position="107"/>
    </location>
</feature>
<evidence type="ECO:0000313" key="2">
    <source>
        <dbReference type="EMBL" id="SDE90725.1"/>
    </source>
</evidence>
<dbReference type="PANTHER" id="PTHR43685:SF11">
    <property type="entry name" value="GLYCOSYLTRANSFERASE TAGX-RELATED"/>
    <property type="match status" value="1"/>
</dbReference>
<dbReference type="Pfam" id="PF00535">
    <property type="entry name" value="Glycos_transf_2"/>
    <property type="match status" value="1"/>
</dbReference>
<dbReference type="InterPro" id="IPR001173">
    <property type="entry name" value="Glyco_trans_2-like"/>
</dbReference>
<dbReference type="SUPFAM" id="SSF53448">
    <property type="entry name" value="Nucleotide-diphospho-sugar transferases"/>
    <property type="match status" value="1"/>
</dbReference>
<sequence length="313" mass="35138">MISVIIPTFGRRNTLSLAVQSVLDQEIKEPLDFEIIIVDDASPHPVEAPSSDDRIKVLRLEKNLGAAGARNAGILASRGDYIAFLDSDDIWLPNKLQRQISDFLSLDAKGGTGLIASATSFYLRNGITNRLQLRIPQEACAVSIFVSGCWMCPGSTLVLHRQTIERVGLFDARLRRLEDFDWMLRFAAKGGTLRVVREAGAIIAPSTGTKYKPVHSAVKTIKSKHNTDDYGRLTINQRRLMKSYLALEKSLASYSESRYFRACLNIGESFTLAPRRSLSLRKYWERSDDIPPDISQRYRRLMAQSKNTSGDNR</sequence>
<dbReference type="Gene3D" id="3.90.550.10">
    <property type="entry name" value="Spore Coat Polysaccharide Biosynthesis Protein SpsA, Chain A"/>
    <property type="match status" value="1"/>
</dbReference>
<name>A0A1G7GRE8_9PROT</name>
<dbReference type="InterPro" id="IPR029044">
    <property type="entry name" value="Nucleotide-diphossugar_trans"/>
</dbReference>
<reference evidence="2 3" key="1">
    <citation type="submission" date="2016-10" db="EMBL/GenBank/DDBJ databases">
        <authorList>
            <person name="de Groot N.N."/>
        </authorList>
    </citation>
    <scope>NUCLEOTIDE SEQUENCE [LARGE SCALE GENOMIC DNA]</scope>
    <source>
        <strain evidence="2 3">ATCC 700224</strain>
    </source>
</reference>
<evidence type="ECO:0000313" key="3">
    <source>
        <dbReference type="Proteomes" id="UP000199412"/>
    </source>
</evidence>